<dbReference type="Pfam" id="PF13458">
    <property type="entry name" value="Peripla_BP_6"/>
    <property type="match status" value="1"/>
</dbReference>
<evidence type="ECO:0000256" key="1">
    <source>
        <dbReference type="ARBA" id="ARBA00010062"/>
    </source>
</evidence>
<dbReference type="SUPFAM" id="SSF53822">
    <property type="entry name" value="Periplasmic binding protein-like I"/>
    <property type="match status" value="1"/>
</dbReference>
<keyword evidence="2 3" id="KW-0732">Signal</keyword>
<dbReference type="InterPro" id="IPR028081">
    <property type="entry name" value="Leu-bd"/>
</dbReference>
<dbReference type="PROSITE" id="PS51257">
    <property type="entry name" value="PROKAR_LIPOPROTEIN"/>
    <property type="match status" value="1"/>
</dbReference>
<evidence type="ECO:0000256" key="3">
    <source>
        <dbReference type="SAM" id="SignalP"/>
    </source>
</evidence>
<dbReference type="PANTHER" id="PTHR30483:SF6">
    <property type="entry name" value="PERIPLASMIC BINDING PROTEIN OF ABC TRANSPORTER FOR NATURAL AMINO ACIDS"/>
    <property type="match status" value="1"/>
</dbReference>
<gene>
    <name evidence="5" type="ORF">SAMN05421730_101553</name>
</gene>
<dbReference type="PANTHER" id="PTHR30483">
    <property type="entry name" value="LEUCINE-SPECIFIC-BINDING PROTEIN"/>
    <property type="match status" value="1"/>
</dbReference>
<organism evidence="5 6">
    <name type="scientific">Anaerobium acetethylicum</name>
    <dbReference type="NCBI Taxonomy" id="1619234"/>
    <lineage>
        <taxon>Bacteria</taxon>
        <taxon>Bacillati</taxon>
        <taxon>Bacillota</taxon>
        <taxon>Clostridia</taxon>
        <taxon>Lachnospirales</taxon>
        <taxon>Lachnospiraceae</taxon>
        <taxon>Anaerobium</taxon>
    </lineage>
</organism>
<name>A0A1D3TV52_9FIRM</name>
<protein>
    <submittedName>
        <fullName evidence="5">ABC-type branched-chain amino acid transport system, substrate-binding protein</fullName>
    </submittedName>
</protein>
<feature type="signal peptide" evidence="3">
    <location>
        <begin position="1"/>
        <end position="19"/>
    </location>
</feature>
<dbReference type="InterPro" id="IPR028082">
    <property type="entry name" value="Peripla_BP_I"/>
</dbReference>
<dbReference type="InterPro" id="IPR051010">
    <property type="entry name" value="BCAA_transport"/>
</dbReference>
<sequence>MKKIIALTLSLLVLIGSLAGCGNSDGKGTTETKSTETTEAGTGKEYEPYKISMITQLTGDNTFGGNEYKNGAELAIKQLGGEINGRKIEMVFADGPTQEATLAEFERLYNNGSRAFVSGYGCIADRAFASMVDEMEATYLSLAWDADLIQGESDYFFRIGANVTDFAKGAIEQAAKIGEDYLKIPADELKVAFVYNTRLAHVMEPMKEKMAELGIEAVVFEGYPTDTKDFVPIITKMQSAEYDIFIPLQGVTDGTPFQKKMFELNYTPPVTFGAGVYYDTPIFAELGDDITNGIMTQSYTTPYIADDAAAGIKEFREEYEQIYGHAPLTHALQAYGGVYIYAKALESLDPADWDDTKKVAAAVKALDLDFGELPWYWGVKFDELNSNTRANQFITNQWIDGKLECVYPENLKTRDAIVPWK</sequence>
<evidence type="ECO:0000313" key="6">
    <source>
        <dbReference type="Proteomes" id="UP000199315"/>
    </source>
</evidence>
<dbReference type="RefSeq" id="WP_169823678.1">
    <property type="nucleotide sequence ID" value="NZ_FMKA01000015.1"/>
</dbReference>
<evidence type="ECO:0000313" key="5">
    <source>
        <dbReference type="EMBL" id="SCP97980.1"/>
    </source>
</evidence>
<accession>A0A1D3TV52</accession>
<reference evidence="5 6" key="1">
    <citation type="submission" date="2016-09" db="EMBL/GenBank/DDBJ databases">
        <authorList>
            <person name="Capua I."/>
            <person name="De Benedictis P."/>
            <person name="Joannis T."/>
            <person name="Lombin L.H."/>
            <person name="Cattoli G."/>
        </authorList>
    </citation>
    <scope>NUCLEOTIDE SEQUENCE [LARGE SCALE GENOMIC DNA]</scope>
    <source>
        <strain evidence="5 6">GluBS11</strain>
    </source>
</reference>
<comment type="similarity">
    <text evidence="1">Belongs to the leucine-binding protein family.</text>
</comment>
<proteinExistence type="inferred from homology"/>
<evidence type="ECO:0000259" key="4">
    <source>
        <dbReference type="Pfam" id="PF13458"/>
    </source>
</evidence>
<dbReference type="EMBL" id="FMKA01000015">
    <property type="protein sequence ID" value="SCP97980.1"/>
    <property type="molecule type" value="Genomic_DNA"/>
</dbReference>
<dbReference type="Gene3D" id="3.40.50.2300">
    <property type="match status" value="2"/>
</dbReference>
<dbReference type="Proteomes" id="UP000199315">
    <property type="component" value="Unassembled WGS sequence"/>
</dbReference>
<feature type="chain" id="PRO_5038718838" evidence="3">
    <location>
        <begin position="20"/>
        <end position="421"/>
    </location>
</feature>
<keyword evidence="6" id="KW-1185">Reference proteome</keyword>
<dbReference type="STRING" id="1619234.SAMN05421730_101553"/>
<dbReference type="AlphaFoldDB" id="A0A1D3TV52"/>
<evidence type="ECO:0000256" key="2">
    <source>
        <dbReference type="ARBA" id="ARBA00022729"/>
    </source>
</evidence>
<feature type="domain" description="Leucine-binding protein" evidence="4">
    <location>
        <begin position="48"/>
        <end position="369"/>
    </location>
</feature>